<dbReference type="Proteomes" id="UP000827549">
    <property type="component" value="Chromosome 3"/>
</dbReference>
<name>A0AAF0Y8E9_9TREE</name>
<sequence>MTRFGECRYYPTISRWIQSMCAEEPHPQFMCRTCIQDEKPYCWEFIDVTDITDDGFMNFLRRFGEGEEVAADLVSALRAVREWQVGEIAFEEFQQISNYEAYLRGAF</sequence>
<organism evidence="1 2">
    <name type="scientific">Vanrija pseudolonga</name>
    <dbReference type="NCBI Taxonomy" id="143232"/>
    <lineage>
        <taxon>Eukaryota</taxon>
        <taxon>Fungi</taxon>
        <taxon>Dikarya</taxon>
        <taxon>Basidiomycota</taxon>
        <taxon>Agaricomycotina</taxon>
        <taxon>Tremellomycetes</taxon>
        <taxon>Trichosporonales</taxon>
        <taxon>Trichosporonaceae</taxon>
        <taxon>Vanrija</taxon>
    </lineage>
</organism>
<dbReference type="GeneID" id="87806785"/>
<gene>
    <name evidence="1" type="ORF">LOC62_03G003543</name>
</gene>
<reference evidence="1" key="1">
    <citation type="submission" date="2023-10" db="EMBL/GenBank/DDBJ databases">
        <authorList>
            <person name="Noh H."/>
        </authorList>
    </citation>
    <scope>NUCLEOTIDE SEQUENCE</scope>
    <source>
        <strain evidence="1">DUCC4014</strain>
    </source>
</reference>
<proteinExistence type="predicted"/>
<evidence type="ECO:0000313" key="1">
    <source>
        <dbReference type="EMBL" id="WOO80029.1"/>
    </source>
</evidence>
<dbReference type="RefSeq" id="XP_062626061.1">
    <property type="nucleotide sequence ID" value="XM_062770077.1"/>
</dbReference>
<accession>A0AAF0Y8E9</accession>
<dbReference type="AlphaFoldDB" id="A0AAF0Y8E9"/>
<keyword evidence="2" id="KW-1185">Reference proteome</keyword>
<dbReference type="EMBL" id="CP086716">
    <property type="protein sequence ID" value="WOO80029.1"/>
    <property type="molecule type" value="Genomic_DNA"/>
</dbReference>
<protein>
    <submittedName>
        <fullName evidence="1">Uncharacterized protein</fullName>
    </submittedName>
</protein>
<evidence type="ECO:0000313" key="2">
    <source>
        <dbReference type="Proteomes" id="UP000827549"/>
    </source>
</evidence>